<dbReference type="PANTHER" id="PTHR10000">
    <property type="entry name" value="PHOSPHOSERINE PHOSPHATASE"/>
    <property type="match status" value="1"/>
</dbReference>
<organism evidence="1 2">
    <name type="scientific">Volucribacter amazonae</name>
    <dbReference type="NCBI Taxonomy" id="256731"/>
    <lineage>
        <taxon>Bacteria</taxon>
        <taxon>Pseudomonadati</taxon>
        <taxon>Pseudomonadota</taxon>
        <taxon>Gammaproteobacteria</taxon>
        <taxon>Pasteurellales</taxon>
        <taxon>Pasteurellaceae</taxon>
        <taxon>Volucribacter</taxon>
    </lineage>
</organism>
<dbReference type="EMBL" id="LWID01000001">
    <property type="protein sequence ID" value="MDG6896075.1"/>
    <property type="molecule type" value="Genomic_DNA"/>
</dbReference>
<comment type="caution">
    <text evidence="1">The sequence shown here is derived from an EMBL/GenBank/DDBJ whole genome shotgun (WGS) entry which is preliminary data.</text>
</comment>
<dbReference type="RefSeq" id="WP_279573436.1">
    <property type="nucleotide sequence ID" value="NZ_LWID01000001.1"/>
</dbReference>
<dbReference type="InterPro" id="IPR006379">
    <property type="entry name" value="HAD-SF_hydro_IIB"/>
</dbReference>
<dbReference type="SFLD" id="SFLDG01140">
    <property type="entry name" value="C2.B:_Phosphomannomutase_and_P"/>
    <property type="match status" value="1"/>
</dbReference>
<dbReference type="PROSITE" id="PS01228">
    <property type="entry name" value="COF_1"/>
    <property type="match status" value="1"/>
</dbReference>
<dbReference type="GO" id="GO:0016791">
    <property type="term" value="F:phosphatase activity"/>
    <property type="evidence" value="ECO:0007669"/>
    <property type="project" value="UniProtKB-ARBA"/>
</dbReference>
<dbReference type="Gene3D" id="3.40.50.1000">
    <property type="entry name" value="HAD superfamily/HAD-like"/>
    <property type="match status" value="1"/>
</dbReference>
<dbReference type="Gene3D" id="3.30.1240.10">
    <property type="match status" value="1"/>
</dbReference>
<dbReference type="InterPro" id="IPR000150">
    <property type="entry name" value="Cof"/>
</dbReference>
<dbReference type="InterPro" id="IPR023214">
    <property type="entry name" value="HAD_sf"/>
</dbReference>
<dbReference type="CDD" id="cd07516">
    <property type="entry name" value="HAD_Pase"/>
    <property type="match status" value="1"/>
</dbReference>
<accession>A0A9X4PBG8</accession>
<dbReference type="InterPro" id="IPR036412">
    <property type="entry name" value="HAD-like_sf"/>
</dbReference>
<evidence type="ECO:0000313" key="2">
    <source>
        <dbReference type="Proteomes" id="UP001155500"/>
    </source>
</evidence>
<keyword evidence="1" id="KW-0378">Hydrolase</keyword>
<dbReference type="AlphaFoldDB" id="A0A9X4PBG8"/>
<sequence>MTQYKAIFSDMDGTVLTRQHQISPRTLQAIQSLYQQLQIPFILVSARPPRAMIPYADQLNNQQCIICYSGALILDKELNSIYSLPLDTTDFIQLEQFLAHYSSSISINYYYQFSWLTNDVSNAWVKQEQQITGLQAEYKKDALSQVHKVLLMAEPEVINELAQQLSHRFPQLAIHRSKPCYLEIMHPKATKAQAIAFILKQLKIKPQQIIAFGDNFNDKDMLQYAGLSVAMGNAPNEIKQICRRVTEDNDNDGIALVLEDIFNLSYQG</sequence>
<dbReference type="NCBIfam" id="TIGR00099">
    <property type="entry name" value="Cof-subfamily"/>
    <property type="match status" value="1"/>
</dbReference>
<reference evidence="1" key="1">
    <citation type="submission" date="2016-03" db="EMBL/GenBank/DDBJ databases">
        <title>Co-evolution between Pasteurellaceae and their hosts.</title>
        <authorList>
            <person name="Hansen M.J."/>
            <person name="Bojesen A.M."/>
            <person name="Planet P."/>
        </authorList>
    </citation>
    <scope>NUCLEOTIDE SEQUENCE</scope>
    <source>
        <strain evidence="1">146/S8/89</strain>
    </source>
</reference>
<dbReference type="NCBIfam" id="TIGR01484">
    <property type="entry name" value="HAD-SF-IIB"/>
    <property type="match status" value="1"/>
</dbReference>
<name>A0A9X4PBG8_9PAST</name>
<dbReference type="Proteomes" id="UP001155500">
    <property type="component" value="Unassembled WGS sequence"/>
</dbReference>
<gene>
    <name evidence="1" type="ORF">A6A20_10695</name>
</gene>
<dbReference type="Pfam" id="PF08282">
    <property type="entry name" value="Hydrolase_3"/>
    <property type="match status" value="1"/>
</dbReference>
<dbReference type="SUPFAM" id="SSF56784">
    <property type="entry name" value="HAD-like"/>
    <property type="match status" value="1"/>
</dbReference>
<dbReference type="GO" id="GO:0005829">
    <property type="term" value="C:cytosol"/>
    <property type="evidence" value="ECO:0007669"/>
    <property type="project" value="TreeGrafter"/>
</dbReference>
<protein>
    <submittedName>
        <fullName evidence="1">Hydrolase</fullName>
    </submittedName>
</protein>
<dbReference type="PANTHER" id="PTHR10000:SF8">
    <property type="entry name" value="HAD SUPERFAMILY HYDROLASE-LIKE, TYPE 3"/>
    <property type="match status" value="1"/>
</dbReference>
<dbReference type="GO" id="GO:0000287">
    <property type="term" value="F:magnesium ion binding"/>
    <property type="evidence" value="ECO:0007669"/>
    <property type="project" value="UniProtKB-ARBA"/>
</dbReference>
<dbReference type="PROSITE" id="PS01229">
    <property type="entry name" value="COF_2"/>
    <property type="match status" value="1"/>
</dbReference>
<proteinExistence type="predicted"/>
<keyword evidence="2" id="KW-1185">Reference proteome</keyword>
<dbReference type="SFLD" id="SFLDS00003">
    <property type="entry name" value="Haloacid_Dehalogenase"/>
    <property type="match status" value="1"/>
</dbReference>
<evidence type="ECO:0000313" key="1">
    <source>
        <dbReference type="EMBL" id="MDG6896075.1"/>
    </source>
</evidence>